<comment type="subcellular location">
    <subcellularLocation>
        <location evidence="1">Mitochondrion inner membrane</location>
        <topology evidence="1">Single-pass membrane protein</topology>
    </subcellularLocation>
</comment>
<keyword evidence="1" id="KW-0809">Transit peptide</keyword>
<protein>
    <recommendedName>
        <fullName evidence="1">Mitochondrial import inner membrane translocase subunit TIM50</fullName>
    </recommendedName>
</protein>
<dbReference type="InterPro" id="IPR050365">
    <property type="entry name" value="TIM50"/>
</dbReference>
<dbReference type="SMART" id="SM00577">
    <property type="entry name" value="CPDc"/>
    <property type="match status" value="1"/>
</dbReference>
<dbReference type="Pfam" id="PF03031">
    <property type="entry name" value="NIF"/>
    <property type="match status" value="1"/>
</dbReference>
<comment type="function">
    <text evidence="1">Essential component of the TIM23 complex, a complex that mediates the translocation of transit peptide-containing proteins across the mitochondrial inner membrane.</text>
</comment>
<dbReference type="PANTHER" id="PTHR12210">
    <property type="entry name" value="DULLARD PROTEIN PHOSPHATASE"/>
    <property type="match status" value="1"/>
</dbReference>
<dbReference type="EMBL" id="CAJVPP010003700">
    <property type="protein sequence ID" value="CAG8635265.1"/>
    <property type="molecule type" value="Genomic_DNA"/>
</dbReference>
<keyword evidence="1" id="KW-0496">Mitochondrion</keyword>
<organism evidence="3 4">
    <name type="scientific">Funneliformis mosseae</name>
    <name type="common">Endomycorrhizal fungus</name>
    <name type="synonym">Glomus mosseae</name>
    <dbReference type="NCBI Taxonomy" id="27381"/>
    <lineage>
        <taxon>Eukaryota</taxon>
        <taxon>Fungi</taxon>
        <taxon>Fungi incertae sedis</taxon>
        <taxon>Mucoromycota</taxon>
        <taxon>Glomeromycotina</taxon>
        <taxon>Glomeromycetes</taxon>
        <taxon>Glomerales</taxon>
        <taxon>Glomeraceae</taxon>
        <taxon>Funneliformis</taxon>
    </lineage>
</organism>
<keyword evidence="1" id="KW-0813">Transport</keyword>
<dbReference type="GO" id="GO:0005744">
    <property type="term" value="C:TIM23 mitochondrial import inner membrane translocase complex"/>
    <property type="evidence" value="ECO:0007669"/>
    <property type="project" value="UniProtKB-UniRule"/>
</dbReference>
<feature type="domain" description="FCP1 homology" evidence="2">
    <location>
        <begin position="46"/>
        <end position="217"/>
    </location>
</feature>
<keyword evidence="4" id="KW-1185">Reference proteome</keyword>
<proteinExistence type="inferred from homology"/>
<dbReference type="SUPFAM" id="SSF56784">
    <property type="entry name" value="HAD-like"/>
    <property type="match status" value="1"/>
</dbReference>
<dbReference type="Proteomes" id="UP000789375">
    <property type="component" value="Unassembled WGS sequence"/>
</dbReference>
<dbReference type="GO" id="GO:0015031">
    <property type="term" value="P:protein transport"/>
    <property type="evidence" value="ECO:0007669"/>
    <property type="project" value="UniProtKB-KW"/>
</dbReference>
<dbReference type="InterPro" id="IPR004274">
    <property type="entry name" value="FCP1_dom"/>
</dbReference>
<keyword evidence="1" id="KW-0653">Protein transport</keyword>
<accession>A0A9N9DH59</accession>
<reference evidence="3" key="1">
    <citation type="submission" date="2021-06" db="EMBL/GenBank/DDBJ databases">
        <authorList>
            <person name="Kallberg Y."/>
            <person name="Tangrot J."/>
            <person name="Rosling A."/>
        </authorList>
    </citation>
    <scope>NUCLEOTIDE SEQUENCE</scope>
    <source>
        <strain evidence="3">87-6 pot B 2015</strain>
    </source>
</reference>
<keyword evidence="1" id="KW-0811">Translocation</keyword>
<dbReference type="AlphaFoldDB" id="A0A9N9DH59"/>
<gene>
    <name evidence="3" type="ORF">FMOSSE_LOCUS10698</name>
</gene>
<dbReference type="Gene3D" id="3.40.50.1000">
    <property type="entry name" value="HAD superfamily/HAD-like"/>
    <property type="match status" value="1"/>
</dbReference>
<sequence length="237" mass="27672">MESNQKRICNVPFDIRDEKITTDVKDAASLSTFYLNIISKPSINLTSPSPKLIILDLNGTLCFRKKKKSKNKIYHIILRPFINEFINYLFDNFSVMIWSTSRPENVDKMVNLIFGDQKEKLVAVWARDKFGFTNEEYERDTKAIKDLDIIWKALNSQTESTTKFMLDPTNTILIDDSRYKTQLQPFNAIHPRGFDRERVREGGDSELTMIIKYLEVVKHQSNVAAYMKDNPFTDRIQ</sequence>
<dbReference type="InterPro" id="IPR036412">
    <property type="entry name" value="HAD-like_sf"/>
</dbReference>
<comment type="similarity">
    <text evidence="1">Belongs to the TIM50 family.</text>
</comment>
<dbReference type="InterPro" id="IPR023214">
    <property type="entry name" value="HAD_sf"/>
</dbReference>
<comment type="caution">
    <text evidence="3">The sequence shown here is derived from an EMBL/GenBank/DDBJ whole genome shotgun (WGS) entry which is preliminary data.</text>
</comment>
<evidence type="ECO:0000313" key="4">
    <source>
        <dbReference type="Proteomes" id="UP000789375"/>
    </source>
</evidence>
<dbReference type="PROSITE" id="PS50969">
    <property type="entry name" value="FCP1"/>
    <property type="match status" value="1"/>
</dbReference>
<evidence type="ECO:0000259" key="2">
    <source>
        <dbReference type="PROSITE" id="PS50969"/>
    </source>
</evidence>
<evidence type="ECO:0000313" key="3">
    <source>
        <dbReference type="EMBL" id="CAG8635265.1"/>
    </source>
</evidence>
<comment type="subunit">
    <text evidence="1">Component of the TIM23 complex.</text>
</comment>
<evidence type="ECO:0000256" key="1">
    <source>
        <dbReference type="RuleBase" id="RU365079"/>
    </source>
</evidence>
<name>A0A9N9DH59_FUNMO</name>